<dbReference type="InterPro" id="IPR027417">
    <property type="entry name" value="P-loop_NTPase"/>
</dbReference>
<evidence type="ECO:0000313" key="1">
    <source>
        <dbReference type="EMBL" id="KAJ3642665.1"/>
    </source>
</evidence>
<reference evidence="1" key="1">
    <citation type="journal article" date="2023" name="G3 (Bethesda)">
        <title>Whole genome assemblies of Zophobas morio and Tenebrio molitor.</title>
        <authorList>
            <person name="Kaur S."/>
            <person name="Stinson S.A."/>
            <person name="diCenzo G.C."/>
        </authorList>
    </citation>
    <scope>NUCLEOTIDE SEQUENCE</scope>
    <source>
        <strain evidence="1">QUZm001</strain>
    </source>
</reference>
<dbReference type="Pfam" id="PF13671">
    <property type="entry name" value="AAA_33"/>
    <property type="match status" value="1"/>
</dbReference>
<dbReference type="PANTHER" id="PTHR12381">
    <property type="entry name" value="HETEROGENEOUS NUCLEAR RIBONUCLEOPROTEIN U FAMILY MEMBER"/>
    <property type="match status" value="1"/>
</dbReference>
<comment type="caution">
    <text evidence="1">The sequence shown here is derived from an EMBL/GenBank/DDBJ whole genome shotgun (WGS) entry which is preliminary data.</text>
</comment>
<dbReference type="PANTHER" id="PTHR12381:SF56">
    <property type="entry name" value="B30.2_SPRY DOMAIN-CONTAINING PROTEIN-RELATED"/>
    <property type="match status" value="1"/>
</dbReference>
<keyword evidence="2" id="KW-1185">Reference proteome</keyword>
<name>A0AA38M3N4_9CUCU</name>
<proteinExistence type="predicted"/>
<sequence>MPLVQSIRMVSGDALKTKYKGSWNILLEKLQKSLNKLIEIAALRRRNYIIDQPNVYPSAQRRKLRPFEGFKRRAVVVVVGDEEQAKRQSLQEAEGGKDVPDSTVLDMKVTLKLLTAYGDHCSFSRLGAACHQGLPDRLFQKFSSSPVRRGSRSFCRRNCDSLTATFSVSDGLRMSILI</sequence>
<accession>A0AA38M3N4</accession>
<dbReference type="GO" id="GO:0003723">
    <property type="term" value="F:RNA binding"/>
    <property type="evidence" value="ECO:0007669"/>
    <property type="project" value="TreeGrafter"/>
</dbReference>
<dbReference type="Proteomes" id="UP001168821">
    <property type="component" value="Unassembled WGS sequence"/>
</dbReference>
<dbReference type="GO" id="GO:0000380">
    <property type="term" value="P:alternative mRNA splicing, via spliceosome"/>
    <property type="evidence" value="ECO:0007669"/>
    <property type="project" value="TreeGrafter"/>
</dbReference>
<gene>
    <name evidence="1" type="ORF">Zmor_025427</name>
</gene>
<organism evidence="1 2">
    <name type="scientific">Zophobas morio</name>
    <dbReference type="NCBI Taxonomy" id="2755281"/>
    <lineage>
        <taxon>Eukaryota</taxon>
        <taxon>Metazoa</taxon>
        <taxon>Ecdysozoa</taxon>
        <taxon>Arthropoda</taxon>
        <taxon>Hexapoda</taxon>
        <taxon>Insecta</taxon>
        <taxon>Pterygota</taxon>
        <taxon>Neoptera</taxon>
        <taxon>Endopterygota</taxon>
        <taxon>Coleoptera</taxon>
        <taxon>Polyphaga</taxon>
        <taxon>Cucujiformia</taxon>
        <taxon>Tenebrionidae</taxon>
        <taxon>Zophobas</taxon>
    </lineage>
</organism>
<dbReference type="AlphaFoldDB" id="A0AA38M3N4"/>
<dbReference type="GO" id="GO:0005634">
    <property type="term" value="C:nucleus"/>
    <property type="evidence" value="ECO:0007669"/>
    <property type="project" value="TreeGrafter"/>
</dbReference>
<evidence type="ECO:0000313" key="2">
    <source>
        <dbReference type="Proteomes" id="UP001168821"/>
    </source>
</evidence>
<dbReference type="Gene3D" id="3.40.50.300">
    <property type="entry name" value="P-loop containing nucleotide triphosphate hydrolases"/>
    <property type="match status" value="1"/>
</dbReference>
<dbReference type="EMBL" id="JALNTZ010000008">
    <property type="protein sequence ID" value="KAJ3642665.1"/>
    <property type="molecule type" value="Genomic_DNA"/>
</dbReference>
<protein>
    <submittedName>
        <fullName evidence="1">Uncharacterized protein</fullName>
    </submittedName>
</protein>